<keyword evidence="10" id="KW-1185">Reference proteome</keyword>
<dbReference type="GO" id="GO:0007015">
    <property type="term" value="P:actin filament organization"/>
    <property type="evidence" value="ECO:0007669"/>
    <property type="project" value="TreeGrafter"/>
</dbReference>
<keyword evidence="2" id="KW-0067">ATP-binding</keyword>
<keyword evidence="4" id="KW-0505">Motor protein</keyword>
<dbReference type="InterPro" id="IPR036961">
    <property type="entry name" value="Kinesin_motor_dom_sf"/>
</dbReference>
<dbReference type="InterPro" id="IPR001609">
    <property type="entry name" value="Myosin_head_motor_dom-like"/>
</dbReference>
<keyword evidence="1" id="KW-0547">Nucleotide-binding</keyword>
<keyword evidence="5" id="KW-0009">Actin-binding</keyword>
<dbReference type="GO" id="GO:0005737">
    <property type="term" value="C:cytoplasm"/>
    <property type="evidence" value="ECO:0007669"/>
    <property type="project" value="TreeGrafter"/>
</dbReference>
<sequence>MARLSEARRAATAAFTWLHGHPSDLDGPGDLPPVLHELRRRHTQGQPYTWLSHRVMLSVNPARPLLQAYADGARTAMAHAEASRATDDELLESRGAEHLFRLAEAAGRQAEAGRLATVACAGESGSGKTEAAKLVLLHLLQRGAALSRAPGGAYASPHTSREERVHRALSVALLLARAVVEAFSHAGGGANPNASRLILHTVVRLRLAHESGAGLLLEAKLRAALLQLHRAATPPSGRRANFHLLVAAAASATPGELAGLSPHELRLIRTAGPTHGAGLSFETLSAALQALGMERSLIKQARRTDACVQGRGRGGCSTGAWRGARSAPPACPPPPPPQIRRLLLGLLLLGQLDLRSPLLLRLVQTGSTPAAAGATLLAQCEALLECDRLSERILSRPTPAGGMEWRSAEESEEARDAVVALAYGALFDTVLQWLNSVLAEAASSAGSKAESASSAAGSVVIVDCPGVEGIDEAEAHASLDALCHNFVAESVRLRALELMLPAPPDDLLEDDALNAIFARGQEGVVGGVLVAELEGAFALLHEAIGGDLLESDTSVGAARVGAQGRAASGPLQEKLQELLLPSHTESFIKARTGAEAAVFLVDHHSHEVKYSCASWTRDASRRSSRYHREPLLAAIKQHPAIEKLLGKLISSRGGAQDPGCFPHHAASPAPLDEAATARLPLAVPIGDEPAAVHSSLGVLSPRNSSWVVLCIRPNRAPSRSSEWRAARWDGEAVASQLHAYRVLDTVLHAAAPPVEVSLPYEALEPVRPHLEPELAALPISQLMLLLACACGVEPASISLGDHAAALPNQAGADHAAHVLRDTARGIELPQLAERLERAARGEHPRLEPRPPLGRKSEVGCRRQYTTPRNARRPAAPPAKASEADESRWGAALRRLRAHDEGLAGLRLSLVTPGHPPLRLQRLASAGRSQSVMRAQLLHALCAAKCPLKVVELCGVGLGDEAAPMLQRLLRRHPYLRVLDLRHNLMTAPALKSLRRVAAEVRSQRTGAAAPLPLRLKTWPMLSPVGETARSMSPTWSLLRPCRKLPPCCIMLPAFFTRNHTVNVLVVVLPFSRLLFGIALLVVIMNIITDSTRYAAVNTSSCDNTCSTPGAIRNGICEDGGFNSSPQVICPIGTDCFDCGLRAEYERMIDSRTPVPSPHLPPPHEPTSVGLPHLLKLDPSMADATSPSARLPPDVLLQPAMVSAQRQVALVVRGNASLSNTSVIKLVERGNRGCTGAAVLSRDYGGPLRDGLRGELLLDVHLPQGQPGSNNSTSTSTSAPTSAPTCAPTSAPTCAPATTNSPSAFLTAQCAS</sequence>
<protein>
    <recommendedName>
        <fullName evidence="8">Myosin motor domain-containing protein</fullName>
    </recommendedName>
</protein>
<dbReference type="SUPFAM" id="SSF52540">
    <property type="entry name" value="P-loop containing nucleoside triphosphate hydrolases"/>
    <property type="match status" value="1"/>
</dbReference>
<evidence type="ECO:0000256" key="2">
    <source>
        <dbReference type="ARBA" id="ARBA00022840"/>
    </source>
</evidence>
<evidence type="ECO:0000256" key="6">
    <source>
        <dbReference type="SAM" id="MobiDB-lite"/>
    </source>
</evidence>
<evidence type="ECO:0000256" key="7">
    <source>
        <dbReference type="SAM" id="Phobius"/>
    </source>
</evidence>
<proteinExistence type="predicted"/>
<comment type="caution">
    <text evidence="9">The sequence shown here is derived from an EMBL/GenBank/DDBJ whole genome shotgun (WGS) entry which is preliminary data.</text>
</comment>
<feature type="compositionally biased region" description="Basic and acidic residues" evidence="6">
    <location>
        <begin position="839"/>
        <end position="860"/>
    </location>
</feature>
<keyword evidence="7" id="KW-0472">Membrane</keyword>
<dbReference type="GO" id="GO:0016459">
    <property type="term" value="C:myosin complex"/>
    <property type="evidence" value="ECO:0007669"/>
    <property type="project" value="UniProtKB-KW"/>
</dbReference>
<accession>A0AB34IXB2</accession>
<organism evidence="9 10">
    <name type="scientific">Prymnesium parvum</name>
    <name type="common">Toxic golden alga</name>
    <dbReference type="NCBI Taxonomy" id="97485"/>
    <lineage>
        <taxon>Eukaryota</taxon>
        <taxon>Haptista</taxon>
        <taxon>Haptophyta</taxon>
        <taxon>Prymnesiophyceae</taxon>
        <taxon>Prymnesiales</taxon>
        <taxon>Prymnesiaceae</taxon>
        <taxon>Prymnesium</taxon>
    </lineage>
</organism>
<dbReference type="PRINTS" id="PR00193">
    <property type="entry name" value="MYOSINHEAVY"/>
</dbReference>
<keyword evidence="7" id="KW-1133">Transmembrane helix</keyword>
<dbReference type="PANTHER" id="PTHR13140:SF550">
    <property type="entry name" value="MYOSIN-IIIB ISOFORM X1"/>
    <property type="match status" value="1"/>
</dbReference>
<dbReference type="SUPFAM" id="SSF52047">
    <property type="entry name" value="RNI-like"/>
    <property type="match status" value="1"/>
</dbReference>
<gene>
    <name evidence="9" type="ORF">AB1Y20_004851</name>
</gene>
<feature type="region of interest" description="Disordered" evidence="6">
    <location>
        <begin position="839"/>
        <end position="886"/>
    </location>
</feature>
<dbReference type="InterPro" id="IPR027417">
    <property type="entry name" value="P-loop_NTPase"/>
</dbReference>
<evidence type="ECO:0000256" key="3">
    <source>
        <dbReference type="ARBA" id="ARBA00023123"/>
    </source>
</evidence>
<dbReference type="InterPro" id="IPR032675">
    <property type="entry name" value="LRR_dom_sf"/>
</dbReference>
<dbReference type="EMBL" id="JBGBPQ010000016">
    <property type="protein sequence ID" value="KAL1508756.1"/>
    <property type="molecule type" value="Genomic_DNA"/>
</dbReference>
<dbReference type="Proteomes" id="UP001515480">
    <property type="component" value="Unassembled WGS sequence"/>
</dbReference>
<feature type="transmembrane region" description="Helical" evidence="7">
    <location>
        <begin position="1063"/>
        <end position="1087"/>
    </location>
</feature>
<evidence type="ECO:0000256" key="5">
    <source>
        <dbReference type="ARBA" id="ARBA00023203"/>
    </source>
</evidence>
<name>A0AB34IXB2_PRYPA</name>
<dbReference type="Pfam" id="PF00063">
    <property type="entry name" value="Myosin_head"/>
    <property type="match status" value="1"/>
</dbReference>
<evidence type="ECO:0000256" key="4">
    <source>
        <dbReference type="ARBA" id="ARBA00023175"/>
    </source>
</evidence>
<dbReference type="Gene3D" id="3.40.850.10">
    <property type="entry name" value="Kinesin motor domain"/>
    <property type="match status" value="1"/>
</dbReference>
<evidence type="ECO:0000256" key="1">
    <source>
        <dbReference type="ARBA" id="ARBA00022741"/>
    </source>
</evidence>
<reference evidence="9 10" key="1">
    <citation type="journal article" date="2024" name="Science">
        <title>Giant polyketide synthase enzymes in the biosynthesis of giant marine polyether toxins.</title>
        <authorList>
            <person name="Fallon T.R."/>
            <person name="Shende V.V."/>
            <person name="Wierzbicki I.H."/>
            <person name="Pendleton A.L."/>
            <person name="Watervoot N.F."/>
            <person name="Auber R.P."/>
            <person name="Gonzalez D.J."/>
            <person name="Wisecaver J.H."/>
            <person name="Moore B.S."/>
        </authorList>
    </citation>
    <scope>NUCLEOTIDE SEQUENCE [LARGE SCALE GENOMIC DNA]</scope>
    <source>
        <strain evidence="9 10">12B1</strain>
    </source>
</reference>
<dbReference type="GO" id="GO:0000146">
    <property type="term" value="F:microfilament motor activity"/>
    <property type="evidence" value="ECO:0007669"/>
    <property type="project" value="TreeGrafter"/>
</dbReference>
<dbReference type="Gene3D" id="3.80.10.10">
    <property type="entry name" value="Ribonuclease Inhibitor"/>
    <property type="match status" value="1"/>
</dbReference>
<keyword evidence="3" id="KW-0518">Myosin</keyword>
<dbReference type="SMART" id="SM00242">
    <property type="entry name" value="MYSc"/>
    <property type="match status" value="1"/>
</dbReference>
<dbReference type="GO" id="GO:0016020">
    <property type="term" value="C:membrane"/>
    <property type="evidence" value="ECO:0007669"/>
    <property type="project" value="TreeGrafter"/>
</dbReference>
<feature type="compositionally biased region" description="Low complexity" evidence="6">
    <location>
        <begin position="1268"/>
        <end position="1297"/>
    </location>
</feature>
<dbReference type="GO" id="GO:0005524">
    <property type="term" value="F:ATP binding"/>
    <property type="evidence" value="ECO:0007669"/>
    <property type="project" value="UniProtKB-KW"/>
</dbReference>
<feature type="region of interest" description="Disordered" evidence="6">
    <location>
        <begin position="1261"/>
        <end position="1297"/>
    </location>
</feature>
<keyword evidence="7" id="KW-0812">Transmembrane</keyword>
<feature type="domain" description="Myosin motor" evidence="8">
    <location>
        <begin position="20"/>
        <end position="776"/>
    </location>
</feature>
<evidence type="ECO:0000259" key="8">
    <source>
        <dbReference type="SMART" id="SM00242"/>
    </source>
</evidence>
<evidence type="ECO:0000313" key="9">
    <source>
        <dbReference type="EMBL" id="KAL1508756.1"/>
    </source>
</evidence>
<dbReference type="PANTHER" id="PTHR13140">
    <property type="entry name" value="MYOSIN"/>
    <property type="match status" value="1"/>
</dbReference>
<dbReference type="GO" id="GO:0051015">
    <property type="term" value="F:actin filament binding"/>
    <property type="evidence" value="ECO:0007669"/>
    <property type="project" value="TreeGrafter"/>
</dbReference>
<evidence type="ECO:0000313" key="10">
    <source>
        <dbReference type="Proteomes" id="UP001515480"/>
    </source>
</evidence>